<dbReference type="Gene3D" id="1.10.150.200">
    <property type="entry name" value="Maltooligosyl trehalose synthase, domain 3"/>
    <property type="match status" value="1"/>
</dbReference>
<dbReference type="PATRIC" id="fig|1678637.3.peg.289"/>
<gene>
    <name evidence="2" type="ORF">AC230_01350</name>
</gene>
<evidence type="ECO:0000313" key="3">
    <source>
        <dbReference type="Proteomes" id="UP000037288"/>
    </source>
</evidence>
<dbReference type="GO" id="GO:0047470">
    <property type="term" value="F:(1,4)-alpha-D-glucan 1-alpha-D-glucosylmutase activity"/>
    <property type="evidence" value="ECO:0007669"/>
    <property type="project" value="TreeGrafter"/>
</dbReference>
<proteinExistence type="predicted"/>
<dbReference type="Gene3D" id="3.30.1590.10">
    <property type="entry name" value="Maltooligosyl trehalose synthase, domain 2"/>
    <property type="match status" value="1"/>
</dbReference>
<dbReference type="SMART" id="SM00642">
    <property type="entry name" value="Aamy"/>
    <property type="match status" value="1"/>
</dbReference>
<dbReference type="Pfam" id="PF00128">
    <property type="entry name" value="Alpha-amylase"/>
    <property type="match status" value="1"/>
</dbReference>
<sequence>MKRDSRDSHDGTTPPTATYRLQLQPDFPFAAAERAVPSLAALGVSHLHLSPVLEAVPGSTHGYDVTDHTAVRAELGGEEGLRALARAAHAHGLGLVLDIVPNHMAAPAPEHLNGPLWEVLRDGPASPYARWFDIDWAEHGGKVLLPVLAGRLGDELGAFTVHDTTLRYHDHVLPLRPGTERLPLPELLDAQWYRPAWWRLARTELNRRRFFTVSELIAVRAEDPEVFAATHAKVLQLLREGVLDGLRVDHPDGLADPAGYLARLHEATGGRWTVVEKILARDEALPDAWPVAGTTGYDALRHIDGLFTAPSGAAELTTAYRAFAAPPADRGGDWPATVRRAARRMVSHELVAETERLVRVAARICDASWRLRDHAPWALRTALYEILVRLPVYRPYARCGEPAAPAEAALLDEAAQAARSAFTVPEEAAAVEVVRDAALGRLGDGPEHRDFCARFAQTAAAVRAKSTEDTAFYRYAPLLSATEVGGTPDRPAVSSTEFHAFCARIQRDWPATGTVLATHDTKRSADARARLTALTEYPREWALLLDELSARAPAPDPHLAWTAWQTAFALGEPDALRLVPAVLKAAREAALRTTWTERDTSYEEDVERFVVGGPCGPAHRALTDFATAVRPSVRANTLGAALLHLTVPGVPDLYQGTERVRRLLVDPDNRRPVDLTTPTEPSGLSAEKLHLTRTALRLRRAHPEWFTGPRADYHPLTATGPAADHCVAFARSGEAVTVVTRWARGLDWGETALGLPDGAARWRELLTGRVCPGRVPLSRLLHRFPVALLVRE</sequence>
<feature type="domain" description="Glycosyl hydrolase family 13 catalytic" evidence="1">
    <location>
        <begin position="15"/>
        <end position="699"/>
    </location>
</feature>
<dbReference type="InterPro" id="IPR013797">
    <property type="entry name" value="Maltooligo_trehalose_synth_4"/>
</dbReference>
<name>A0A0K9XJ22_9ACTN</name>
<dbReference type="SUPFAM" id="SSF51445">
    <property type="entry name" value="(Trans)glycosidases"/>
    <property type="match status" value="1"/>
</dbReference>
<accession>A0A0K9XJ22</accession>
<organism evidence="2 3">
    <name type="scientific">Streptomyces caatingaensis</name>
    <dbReference type="NCBI Taxonomy" id="1678637"/>
    <lineage>
        <taxon>Bacteria</taxon>
        <taxon>Bacillati</taxon>
        <taxon>Actinomycetota</taxon>
        <taxon>Actinomycetes</taxon>
        <taxon>Kitasatosporales</taxon>
        <taxon>Streptomycetaceae</taxon>
        <taxon>Streptomyces</taxon>
    </lineage>
</organism>
<dbReference type="InterPro" id="IPR012767">
    <property type="entry name" value="Trehalose_TreY"/>
</dbReference>
<dbReference type="InterPro" id="IPR017853">
    <property type="entry name" value="GH"/>
</dbReference>
<dbReference type="GO" id="GO:0005992">
    <property type="term" value="P:trehalose biosynthetic process"/>
    <property type="evidence" value="ECO:0007669"/>
    <property type="project" value="TreeGrafter"/>
</dbReference>
<reference evidence="3" key="1">
    <citation type="submission" date="2015-07" db="EMBL/GenBank/DDBJ databases">
        <title>Draft genome sequence of Streptomyces sp. CMAA 1322, a bacterium isolated from Caatinga biome, from dry forest semiarid of Brazil.</title>
        <authorList>
            <person name="Santos S.N."/>
            <person name="Gacesa R."/>
            <person name="Taketani R.G."/>
            <person name="Long P.F."/>
            <person name="Melo I.S."/>
        </authorList>
    </citation>
    <scope>NUCLEOTIDE SEQUENCE [LARGE SCALE GENOMIC DNA]</scope>
    <source>
        <strain evidence="3">CMAA 1322</strain>
    </source>
</reference>
<evidence type="ECO:0000259" key="1">
    <source>
        <dbReference type="SMART" id="SM00642"/>
    </source>
</evidence>
<dbReference type="CDD" id="cd11336">
    <property type="entry name" value="AmyAc_MTSase"/>
    <property type="match status" value="1"/>
</dbReference>
<dbReference type="NCBIfam" id="TIGR02401">
    <property type="entry name" value="trehalose_TreY"/>
    <property type="match status" value="1"/>
</dbReference>
<dbReference type="STRING" id="1678637.AC230_01350"/>
<dbReference type="Gene3D" id="3.20.20.80">
    <property type="entry name" value="Glycosidases"/>
    <property type="match status" value="1"/>
</dbReference>
<dbReference type="OrthoDB" id="9761577at2"/>
<comment type="caution">
    <text evidence="2">The sequence shown here is derived from an EMBL/GenBank/DDBJ whole genome shotgun (WGS) entry which is preliminary data.</text>
</comment>
<keyword evidence="3" id="KW-1185">Reference proteome</keyword>
<dbReference type="AlphaFoldDB" id="A0A0K9XJ22"/>
<dbReference type="Gene3D" id="1.10.10.470">
    <property type="entry name" value="Maltooligosyl trehalose synthase, domain 4"/>
    <property type="match status" value="1"/>
</dbReference>
<dbReference type="Proteomes" id="UP000037288">
    <property type="component" value="Unassembled WGS sequence"/>
</dbReference>
<dbReference type="EMBL" id="LFXA01000002">
    <property type="protein sequence ID" value="KNB53365.1"/>
    <property type="molecule type" value="Genomic_DNA"/>
</dbReference>
<dbReference type="InterPro" id="IPR006047">
    <property type="entry name" value="GH13_cat_dom"/>
</dbReference>
<dbReference type="PANTHER" id="PTHR10357:SF216">
    <property type="entry name" value="MALTOOLIGOSYL TREHALOSE SYNTHASE-RELATED"/>
    <property type="match status" value="1"/>
</dbReference>
<evidence type="ECO:0000313" key="2">
    <source>
        <dbReference type="EMBL" id="KNB53365.1"/>
    </source>
</evidence>
<protein>
    <submittedName>
        <fullName evidence="2">Alpha-amylase</fullName>
    </submittedName>
</protein>
<dbReference type="PANTHER" id="PTHR10357">
    <property type="entry name" value="ALPHA-AMYLASE FAMILY MEMBER"/>
    <property type="match status" value="1"/>
</dbReference>
<dbReference type="GO" id="GO:0030980">
    <property type="term" value="P:alpha-glucan catabolic process"/>
    <property type="evidence" value="ECO:0007669"/>
    <property type="project" value="TreeGrafter"/>
</dbReference>
<dbReference type="RefSeq" id="WP_049714069.1">
    <property type="nucleotide sequence ID" value="NZ_LFXA01000002.1"/>
</dbReference>